<gene>
    <name evidence="3" type="ORF">PLXY2_LOCUS5609</name>
</gene>
<feature type="compositionally biased region" description="Basic and acidic residues" evidence="1">
    <location>
        <begin position="213"/>
        <end position="226"/>
    </location>
</feature>
<keyword evidence="2" id="KW-0732">Signal</keyword>
<evidence type="ECO:0000313" key="3">
    <source>
        <dbReference type="EMBL" id="CAG9114318.1"/>
    </source>
</evidence>
<feature type="compositionally biased region" description="Basic and acidic residues" evidence="1">
    <location>
        <begin position="258"/>
        <end position="268"/>
    </location>
</feature>
<feature type="chain" id="PRO_5035729776" evidence="2">
    <location>
        <begin position="20"/>
        <end position="647"/>
    </location>
</feature>
<comment type="caution">
    <text evidence="3">The sequence shown here is derived from an EMBL/GenBank/DDBJ whole genome shotgun (WGS) entry which is preliminary data.</text>
</comment>
<feature type="signal peptide" evidence="2">
    <location>
        <begin position="1"/>
        <end position="19"/>
    </location>
</feature>
<dbReference type="Proteomes" id="UP000653454">
    <property type="component" value="Unassembled WGS sequence"/>
</dbReference>
<evidence type="ECO:0000313" key="4">
    <source>
        <dbReference type="Proteomes" id="UP000653454"/>
    </source>
</evidence>
<proteinExistence type="predicted"/>
<feature type="compositionally biased region" description="Basic and acidic residues" evidence="1">
    <location>
        <begin position="406"/>
        <end position="427"/>
    </location>
</feature>
<dbReference type="AlphaFoldDB" id="A0A8S4EEQ7"/>
<keyword evidence="4" id="KW-1185">Reference proteome</keyword>
<accession>A0A8S4EEQ7</accession>
<evidence type="ECO:0000256" key="2">
    <source>
        <dbReference type="SAM" id="SignalP"/>
    </source>
</evidence>
<sequence>MTKLSYLLLVWAICECVLSEDDKNSFVDTYEFSPVFGSGPLSLASSPLSSQILQLDTSQYPQHFDTVVSSSIDSIQKRAAPRDRSFSPERFGFNPIASQAFLSTVKPKSPPPPRAQQYREPAPLQYIRVPLQYDIKTEHDPVYKIYKTEENGQQEILSSLKQNPAVSSYFKPGAINAEVSHPATYRRDADDNSESVENYRPNAYVAGAGRIRRYSDGRKRQRQRESSDEEDSAEDTDHYRAEYVAKPKAFDSELYSGDYKEDKEKEDDNPYDYDSGYDHKEYERIKDLSEKQAAEIKQNKGNCVDVVKDGMRCTTCKDKKTGGNFESCSYVAEPKNNKYAYSKERKFDSNDEPEGEPAAEEEPQAEGRHDSTAPQKFAKLSSAPEHDSPESTEKYQRYYSDSPQQHSERAQARDDDASEEKSSDESLTKPYNYKQALPGFYSDNEPKKDVEHVLAEFKKKDRSSCKKVQKNGMTCFQCIDKSGQKNEECMYVSESAPQRSHLAYQELKEFTSRPATLNGNDEAESRIVTTNAPLPLKSAAYVAANDSYGRKLKRKKAVAVTAAPALASPLRVRKARSVEDEEAEARAAIVDEAPIAPPEEFAGDSSKGAFWAETAPRHSGVLGVTLPRYMLARSEHEAAFDETVAGA</sequence>
<feature type="compositionally biased region" description="Basic and acidic residues" evidence="1">
    <location>
        <begin position="384"/>
        <end position="396"/>
    </location>
</feature>
<feature type="region of interest" description="Disordered" evidence="1">
    <location>
        <begin position="255"/>
        <end position="278"/>
    </location>
</feature>
<dbReference type="EMBL" id="CAJHNJ030000016">
    <property type="protein sequence ID" value="CAG9114318.1"/>
    <property type="molecule type" value="Genomic_DNA"/>
</dbReference>
<reference evidence="3" key="1">
    <citation type="submission" date="2020-11" db="EMBL/GenBank/DDBJ databases">
        <authorList>
            <person name="Whiteford S."/>
        </authorList>
    </citation>
    <scope>NUCLEOTIDE SEQUENCE</scope>
</reference>
<feature type="compositionally biased region" description="Acidic residues" evidence="1">
    <location>
        <begin position="350"/>
        <end position="364"/>
    </location>
</feature>
<organism evidence="3 4">
    <name type="scientific">Plutella xylostella</name>
    <name type="common">Diamondback moth</name>
    <name type="synonym">Plutella maculipennis</name>
    <dbReference type="NCBI Taxonomy" id="51655"/>
    <lineage>
        <taxon>Eukaryota</taxon>
        <taxon>Metazoa</taxon>
        <taxon>Ecdysozoa</taxon>
        <taxon>Arthropoda</taxon>
        <taxon>Hexapoda</taxon>
        <taxon>Insecta</taxon>
        <taxon>Pterygota</taxon>
        <taxon>Neoptera</taxon>
        <taxon>Endopterygota</taxon>
        <taxon>Lepidoptera</taxon>
        <taxon>Glossata</taxon>
        <taxon>Ditrysia</taxon>
        <taxon>Yponomeutoidea</taxon>
        <taxon>Plutellidae</taxon>
        <taxon>Plutella</taxon>
    </lineage>
</organism>
<protein>
    <submittedName>
        <fullName evidence="3">(diamondback moth) hypothetical protein</fullName>
    </submittedName>
</protein>
<feature type="region of interest" description="Disordered" evidence="1">
    <location>
        <begin position="339"/>
        <end position="445"/>
    </location>
</feature>
<evidence type="ECO:0000256" key="1">
    <source>
        <dbReference type="SAM" id="MobiDB-lite"/>
    </source>
</evidence>
<feature type="region of interest" description="Disordered" evidence="1">
    <location>
        <begin position="181"/>
        <end position="243"/>
    </location>
</feature>
<name>A0A8S4EEQ7_PLUXY</name>